<dbReference type="KEGG" id="mee:DA075_24205"/>
<dbReference type="EMBL" id="CP028843">
    <property type="protein sequence ID" value="AWB23610.1"/>
    <property type="molecule type" value="Genomic_DNA"/>
</dbReference>
<dbReference type="SUPFAM" id="SSF46689">
    <property type="entry name" value="Homeodomain-like"/>
    <property type="match status" value="1"/>
</dbReference>
<dbReference type="Gene3D" id="1.10.357.10">
    <property type="entry name" value="Tetracycline Repressor, domain 2"/>
    <property type="match status" value="1"/>
</dbReference>
<organism evidence="7 8">
    <name type="scientific">Methylobacterium currus</name>
    <dbReference type="NCBI Taxonomy" id="2051553"/>
    <lineage>
        <taxon>Bacteria</taxon>
        <taxon>Pseudomonadati</taxon>
        <taxon>Pseudomonadota</taxon>
        <taxon>Alphaproteobacteria</taxon>
        <taxon>Hyphomicrobiales</taxon>
        <taxon>Methylobacteriaceae</taxon>
        <taxon>Methylobacterium</taxon>
    </lineage>
</organism>
<dbReference type="Pfam" id="PF16925">
    <property type="entry name" value="TetR_C_13"/>
    <property type="match status" value="1"/>
</dbReference>
<evidence type="ECO:0000256" key="5">
    <source>
        <dbReference type="SAM" id="MobiDB-lite"/>
    </source>
</evidence>
<feature type="domain" description="HTH tetR-type" evidence="6">
    <location>
        <begin position="37"/>
        <end position="97"/>
    </location>
</feature>
<dbReference type="PRINTS" id="PR00455">
    <property type="entry name" value="HTHTETR"/>
</dbReference>
<evidence type="ECO:0000256" key="1">
    <source>
        <dbReference type="ARBA" id="ARBA00023015"/>
    </source>
</evidence>
<evidence type="ECO:0000256" key="2">
    <source>
        <dbReference type="ARBA" id="ARBA00023125"/>
    </source>
</evidence>
<dbReference type="PANTHER" id="PTHR47506">
    <property type="entry name" value="TRANSCRIPTIONAL REGULATORY PROTEIN"/>
    <property type="match status" value="1"/>
</dbReference>
<keyword evidence="2 4" id="KW-0238">DNA-binding</keyword>
<proteinExistence type="predicted"/>
<dbReference type="InterPro" id="IPR036271">
    <property type="entry name" value="Tet_transcr_reg_TetR-rel_C_sf"/>
</dbReference>
<accession>A0A2R4WQ04</accession>
<keyword evidence="3" id="KW-0804">Transcription</keyword>
<keyword evidence="1" id="KW-0805">Transcription regulation</keyword>
<sequence length="225" mass="23893">MPPRPTSRARPDALAWRGRARHTAPGGRRGGVARQGPSKREAIVAATKALLWERGYEATSPRDVLARSGAGQGSLYHHFPGKREVAAAALAEMAGEEIAVIDALFASGTPPLDRVRAYLTRERQALRGCRLARLANEAAMEEPALREPVAAYLGRIQACLRASLEEAKAAGSLIPGIEPAPFAAVLIAIVEGGYVLARVHWDEAAMREAIDGAVQLVAAATRPQA</sequence>
<dbReference type="InterPro" id="IPR009057">
    <property type="entry name" value="Homeodomain-like_sf"/>
</dbReference>
<dbReference type="SUPFAM" id="SSF48498">
    <property type="entry name" value="Tetracyclin repressor-like, C-terminal domain"/>
    <property type="match status" value="1"/>
</dbReference>
<dbReference type="AlphaFoldDB" id="A0A2R4WQ04"/>
<name>A0A2R4WQ04_9HYPH</name>
<dbReference type="PROSITE" id="PS50977">
    <property type="entry name" value="HTH_TETR_2"/>
    <property type="match status" value="1"/>
</dbReference>
<gene>
    <name evidence="7" type="ORF">DA075_24205</name>
</gene>
<dbReference type="InterPro" id="IPR011075">
    <property type="entry name" value="TetR_C"/>
</dbReference>
<dbReference type="InterPro" id="IPR001647">
    <property type="entry name" value="HTH_TetR"/>
</dbReference>
<dbReference type="Pfam" id="PF00440">
    <property type="entry name" value="TetR_N"/>
    <property type="match status" value="1"/>
</dbReference>
<evidence type="ECO:0000313" key="8">
    <source>
        <dbReference type="Proteomes" id="UP000244755"/>
    </source>
</evidence>
<feature type="DNA-binding region" description="H-T-H motif" evidence="4">
    <location>
        <begin position="60"/>
        <end position="79"/>
    </location>
</feature>
<dbReference type="PANTHER" id="PTHR47506:SF3">
    <property type="entry name" value="HTH-TYPE TRANSCRIPTIONAL REGULATOR LMRA"/>
    <property type="match status" value="1"/>
</dbReference>
<evidence type="ECO:0000313" key="7">
    <source>
        <dbReference type="EMBL" id="AWB23610.1"/>
    </source>
</evidence>
<reference evidence="7 8" key="1">
    <citation type="submission" date="2018-04" db="EMBL/GenBank/DDBJ databases">
        <title>Methylobacterium sp. PR1016A genome.</title>
        <authorList>
            <person name="Park W."/>
        </authorList>
    </citation>
    <scope>NUCLEOTIDE SEQUENCE [LARGE SCALE GENOMIC DNA]</scope>
    <source>
        <strain evidence="7 8">PR1016A</strain>
    </source>
</reference>
<evidence type="ECO:0000259" key="6">
    <source>
        <dbReference type="PROSITE" id="PS50977"/>
    </source>
</evidence>
<dbReference type="GO" id="GO:0003677">
    <property type="term" value="F:DNA binding"/>
    <property type="evidence" value="ECO:0007669"/>
    <property type="project" value="UniProtKB-UniRule"/>
</dbReference>
<dbReference type="OrthoDB" id="9811084at2"/>
<dbReference type="Proteomes" id="UP000244755">
    <property type="component" value="Chromosome 1"/>
</dbReference>
<evidence type="ECO:0000256" key="3">
    <source>
        <dbReference type="ARBA" id="ARBA00023163"/>
    </source>
</evidence>
<keyword evidence="8" id="KW-1185">Reference proteome</keyword>
<protein>
    <submittedName>
        <fullName evidence="7">TetR/AcrR family transcriptional regulator</fullName>
    </submittedName>
</protein>
<feature type="region of interest" description="Disordered" evidence="5">
    <location>
        <begin position="1"/>
        <end position="39"/>
    </location>
</feature>
<evidence type="ECO:0000256" key="4">
    <source>
        <dbReference type="PROSITE-ProRule" id="PRU00335"/>
    </source>
</evidence>